<keyword evidence="3" id="KW-1185">Reference proteome</keyword>
<feature type="signal peptide" evidence="1">
    <location>
        <begin position="1"/>
        <end position="24"/>
    </location>
</feature>
<gene>
    <name evidence="2" type="ORF">CLHUN_41980</name>
</gene>
<protein>
    <recommendedName>
        <fullName evidence="4">Peptidase C-terminal archaeal/bacterial domain-containing protein</fullName>
    </recommendedName>
</protein>
<name>A0A1V4SDL3_RUMHU</name>
<dbReference type="RefSeq" id="WP_080066645.1">
    <property type="nucleotide sequence ID" value="NZ_MZGX01000040.1"/>
</dbReference>
<accession>A0A1V4SDL3</accession>
<sequence>MKRKLLSLALVLVMVFTVNISAFATTYSGNISNIGHITGSNVIPNYDSVEYTFYLSQDSYYDAKLYIPIGYGLELRNSQQQTVSYVESDGTLAEITKNSIPAGIYKLVIWCTSGHDTGTYNIYQSTSIQTDNITNKSTVYQTANIPSYTAKEYTFYVSNTGAYNAQLIIPDGYGLELRNSQQQTIRYDDSDSTGATISVTSLPAGVYKLIVWATSGSGSVSYTINQSANW</sequence>
<feature type="chain" id="PRO_5012867161" description="Peptidase C-terminal archaeal/bacterial domain-containing protein" evidence="1">
    <location>
        <begin position="25"/>
        <end position="230"/>
    </location>
</feature>
<dbReference type="Proteomes" id="UP000191554">
    <property type="component" value="Unassembled WGS sequence"/>
</dbReference>
<evidence type="ECO:0008006" key="4">
    <source>
        <dbReference type="Google" id="ProtNLM"/>
    </source>
</evidence>
<dbReference type="Gene3D" id="2.60.120.380">
    <property type="match status" value="1"/>
</dbReference>
<reference evidence="2 3" key="1">
    <citation type="submission" date="2017-03" db="EMBL/GenBank/DDBJ databases">
        <title>Genome sequence of Clostridium hungatei DSM 14427.</title>
        <authorList>
            <person name="Poehlein A."/>
            <person name="Daniel R."/>
        </authorList>
    </citation>
    <scope>NUCLEOTIDE SEQUENCE [LARGE SCALE GENOMIC DNA]</scope>
    <source>
        <strain evidence="2 3">DSM 14427</strain>
    </source>
</reference>
<evidence type="ECO:0000256" key="1">
    <source>
        <dbReference type="SAM" id="SignalP"/>
    </source>
</evidence>
<keyword evidence="1" id="KW-0732">Signal</keyword>
<evidence type="ECO:0000313" key="2">
    <source>
        <dbReference type="EMBL" id="OPX41938.1"/>
    </source>
</evidence>
<proteinExistence type="predicted"/>
<dbReference type="AlphaFoldDB" id="A0A1V4SDL3"/>
<dbReference type="OrthoDB" id="9820845at2"/>
<organism evidence="2 3">
    <name type="scientific">Ruminiclostridium hungatei</name>
    <name type="common">Clostridium hungatei</name>
    <dbReference type="NCBI Taxonomy" id="48256"/>
    <lineage>
        <taxon>Bacteria</taxon>
        <taxon>Bacillati</taxon>
        <taxon>Bacillota</taxon>
        <taxon>Clostridia</taxon>
        <taxon>Eubacteriales</taxon>
        <taxon>Oscillospiraceae</taxon>
        <taxon>Ruminiclostridium</taxon>
    </lineage>
</organism>
<dbReference type="EMBL" id="MZGX01000040">
    <property type="protein sequence ID" value="OPX41938.1"/>
    <property type="molecule type" value="Genomic_DNA"/>
</dbReference>
<evidence type="ECO:0000313" key="3">
    <source>
        <dbReference type="Proteomes" id="UP000191554"/>
    </source>
</evidence>
<comment type="caution">
    <text evidence="2">The sequence shown here is derived from an EMBL/GenBank/DDBJ whole genome shotgun (WGS) entry which is preliminary data.</text>
</comment>